<proteinExistence type="predicted"/>
<organism evidence="1 2">
    <name type="scientific">Roseofilum reptotaenium AO1-A</name>
    <dbReference type="NCBI Taxonomy" id="1925591"/>
    <lineage>
        <taxon>Bacteria</taxon>
        <taxon>Bacillati</taxon>
        <taxon>Cyanobacteriota</taxon>
        <taxon>Cyanophyceae</taxon>
        <taxon>Desertifilales</taxon>
        <taxon>Desertifilaceae</taxon>
        <taxon>Roseofilum</taxon>
    </lineage>
</organism>
<comment type="caution">
    <text evidence="1">The sequence shown here is derived from an EMBL/GenBank/DDBJ whole genome shotgun (WGS) entry which is preliminary data.</text>
</comment>
<protein>
    <submittedName>
        <fullName evidence="1">Uncharacterized protein</fullName>
    </submittedName>
</protein>
<evidence type="ECO:0000313" key="1">
    <source>
        <dbReference type="EMBL" id="OJJ25712.1"/>
    </source>
</evidence>
<accession>A0A1L9QST5</accession>
<evidence type="ECO:0000313" key="2">
    <source>
        <dbReference type="Proteomes" id="UP000183940"/>
    </source>
</evidence>
<name>A0A1L9QST5_9CYAN</name>
<gene>
    <name evidence="1" type="ORF">BI308_10355</name>
</gene>
<dbReference type="EMBL" id="MLAW01000014">
    <property type="protein sequence ID" value="OJJ25712.1"/>
    <property type="molecule type" value="Genomic_DNA"/>
</dbReference>
<dbReference type="Proteomes" id="UP000183940">
    <property type="component" value="Unassembled WGS sequence"/>
</dbReference>
<keyword evidence="2" id="KW-1185">Reference proteome</keyword>
<dbReference type="AlphaFoldDB" id="A0A1L9QST5"/>
<reference evidence="1" key="1">
    <citation type="submission" date="2016-10" db="EMBL/GenBank/DDBJ databases">
        <title>CRISPR-Cas defence system in Roseofilum reptotaenium: evidence of a bacteriophage-cyanobacterium arms race in the coral black band disease.</title>
        <authorList>
            <person name="Buerger P."/>
            <person name="Wood-Charlson E.M."/>
            <person name="Weynberg K.D."/>
            <person name="Willis B."/>
            <person name="Van Oppen M.J."/>
        </authorList>
    </citation>
    <scope>NUCLEOTIDE SEQUENCE [LARGE SCALE GENOMIC DNA]</scope>
    <source>
        <strain evidence="1">AO1-A</strain>
    </source>
</reference>
<sequence length="101" mass="11173">MVFTHGIMNTIHGKLMAFLERSHGKRGAKGAGTRTILTDEISLCGQAINLDVTEESLETVEQVHALVAVRVTLCVVECIKLGKKLLTLKIQKWSFEIVLKL</sequence>